<keyword evidence="3" id="KW-0998">Cell outer membrane</keyword>
<evidence type="ECO:0000313" key="6">
    <source>
        <dbReference type="Proteomes" id="UP000468650"/>
    </source>
</evidence>
<dbReference type="OrthoDB" id="1264254at2"/>
<dbReference type="Proteomes" id="UP000468650">
    <property type="component" value="Unassembled WGS sequence"/>
</dbReference>
<dbReference type="RefSeq" id="WP_151667576.1">
    <property type="nucleotide sequence ID" value="NZ_WBVO01000007.1"/>
</dbReference>
<evidence type="ECO:0000313" key="5">
    <source>
        <dbReference type="EMBL" id="KAB2809753.1"/>
    </source>
</evidence>
<dbReference type="Gene3D" id="2.40.170.20">
    <property type="entry name" value="TonB-dependent receptor, beta-barrel domain"/>
    <property type="match status" value="1"/>
</dbReference>
<reference evidence="5 6" key="1">
    <citation type="submission" date="2019-09" db="EMBL/GenBank/DDBJ databases">
        <title>Genomes of family Cryomorphaceae.</title>
        <authorList>
            <person name="Bowman J.P."/>
        </authorList>
    </citation>
    <scope>NUCLEOTIDE SEQUENCE [LARGE SCALE GENOMIC DNA]</scope>
    <source>
        <strain evidence="5 6">LMG 25704</strain>
    </source>
</reference>
<dbReference type="InterPro" id="IPR036942">
    <property type="entry name" value="Beta-barrel_TonB_sf"/>
</dbReference>
<dbReference type="AlphaFoldDB" id="A0A6N6RKT7"/>
<organism evidence="5 6">
    <name type="scientific">Phaeocystidibacter luteus</name>
    <dbReference type="NCBI Taxonomy" id="911197"/>
    <lineage>
        <taxon>Bacteria</taxon>
        <taxon>Pseudomonadati</taxon>
        <taxon>Bacteroidota</taxon>
        <taxon>Flavobacteriia</taxon>
        <taxon>Flavobacteriales</taxon>
        <taxon>Phaeocystidibacteraceae</taxon>
        <taxon>Phaeocystidibacter</taxon>
    </lineage>
</organism>
<evidence type="ECO:0008006" key="7">
    <source>
        <dbReference type="Google" id="ProtNLM"/>
    </source>
</evidence>
<dbReference type="SUPFAM" id="SSF56935">
    <property type="entry name" value="Porins"/>
    <property type="match status" value="1"/>
</dbReference>
<protein>
    <recommendedName>
        <fullName evidence="7">TonB-dependent receptor</fullName>
    </recommendedName>
</protein>
<feature type="signal peptide" evidence="4">
    <location>
        <begin position="1"/>
        <end position="22"/>
    </location>
</feature>
<evidence type="ECO:0000256" key="3">
    <source>
        <dbReference type="ARBA" id="ARBA00023237"/>
    </source>
</evidence>
<dbReference type="GO" id="GO:0009279">
    <property type="term" value="C:cell outer membrane"/>
    <property type="evidence" value="ECO:0007669"/>
    <property type="project" value="UniProtKB-SubCell"/>
</dbReference>
<sequence length="574" mass="65325">MRSTKILLTLGLGVLFGLQSFAQGGEGDGDGVGNVKINVFDRYEAKVREARKLSFQPNFEDTTTHKIDVDYDFAPRIVETDVELDPIPAALIKRVELERYPENMVKVGMGNFFTPEVGIVLANSRSNSLTWSLAYDHFSTQTGALRDRVVFNDNFTMENSLRAGIGHVGQRWRFKGDLDINLRDVSYYGIPQIPNVNESLADSDPTRQRYYKYGINTRYERITNRGNDAFRGVDVGYYFLHDRYSAQEHFVNAMADWTIPAGDIDIFMGTGFDYLNYASDSATTNAYAVRVKPYIRHEVNGIYFTVGLNINYVGKNATSTELTNGDTATSRLYFYPEIRAELPLVKNVLNIFGGWTGDVDLNGLAGISEMNPYIAPGVEIRETGANKVYLGVSGRISRRFGYNLQADYFRYSDRALFTRDSAYLGTGFDPYLRIEYADLDVLAPRVELTYHHPSGIEVSGDATYFVYNRQNDLLAYHMPDFKGGLHVAYTWKKKITLKTDFVVTGPRDAFEPNGKVENASMPTFYDWRFYTEYKYNDYLSAYLSVNNILNQDYDLWYGYPAQGTRFILGLAFRF</sequence>
<name>A0A6N6RKT7_9FLAO</name>
<comment type="subcellular location">
    <subcellularLocation>
        <location evidence="1">Cell outer membrane</location>
    </subcellularLocation>
</comment>
<evidence type="ECO:0000256" key="2">
    <source>
        <dbReference type="ARBA" id="ARBA00023136"/>
    </source>
</evidence>
<keyword evidence="6" id="KW-1185">Reference proteome</keyword>
<accession>A0A6N6RKT7</accession>
<keyword evidence="4" id="KW-0732">Signal</keyword>
<evidence type="ECO:0000256" key="4">
    <source>
        <dbReference type="SAM" id="SignalP"/>
    </source>
</evidence>
<dbReference type="EMBL" id="WBVO01000007">
    <property type="protein sequence ID" value="KAB2809753.1"/>
    <property type="molecule type" value="Genomic_DNA"/>
</dbReference>
<proteinExistence type="predicted"/>
<comment type="caution">
    <text evidence="5">The sequence shown here is derived from an EMBL/GenBank/DDBJ whole genome shotgun (WGS) entry which is preliminary data.</text>
</comment>
<gene>
    <name evidence="5" type="ORF">F8C67_09350</name>
</gene>
<keyword evidence="2" id="KW-0472">Membrane</keyword>
<evidence type="ECO:0000256" key="1">
    <source>
        <dbReference type="ARBA" id="ARBA00004442"/>
    </source>
</evidence>
<feature type="chain" id="PRO_5026807800" description="TonB-dependent receptor" evidence="4">
    <location>
        <begin position="23"/>
        <end position="574"/>
    </location>
</feature>